<dbReference type="Gene3D" id="3.40.50.720">
    <property type="entry name" value="NAD(P)-binding Rossmann-like Domain"/>
    <property type="match status" value="1"/>
</dbReference>
<evidence type="ECO:0000313" key="4">
    <source>
        <dbReference type="Proteomes" id="UP000740413"/>
    </source>
</evidence>
<comment type="caution">
    <text evidence="3">The sequence shown here is derived from an EMBL/GenBank/DDBJ whole genome shotgun (WGS) entry which is preliminary data.</text>
</comment>
<dbReference type="Pfam" id="PF02625">
    <property type="entry name" value="XdhC_CoxI"/>
    <property type="match status" value="1"/>
</dbReference>
<protein>
    <submittedName>
        <fullName evidence="3">XdhC family protein</fullName>
    </submittedName>
</protein>
<evidence type="ECO:0000313" key="3">
    <source>
        <dbReference type="EMBL" id="MBT2162914.1"/>
    </source>
</evidence>
<dbReference type="PANTHER" id="PTHR30388">
    <property type="entry name" value="ALDEHYDE OXIDOREDUCTASE MOLYBDENUM COFACTOR ASSEMBLY PROTEIN"/>
    <property type="match status" value="1"/>
</dbReference>
<feature type="domain" description="XdhC Rossmann" evidence="2">
    <location>
        <begin position="172"/>
        <end position="315"/>
    </location>
</feature>
<evidence type="ECO:0000259" key="2">
    <source>
        <dbReference type="Pfam" id="PF13478"/>
    </source>
</evidence>
<organism evidence="3 4">
    <name type="scientific">Zobellia barbeyronii</name>
    <dbReference type="NCBI Taxonomy" id="2748009"/>
    <lineage>
        <taxon>Bacteria</taxon>
        <taxon>Pseudomonadati</taxon>
        <taxon>Bacteroidota</taxon>
        <taxon>Flavobacteriia</taxon>
        <taxon>Flavobacteriales</taxon>
        <taxon>Flavobacteriaceae</taxon>
        <taxon>Zobellia</taxon>
    </lineage>
</organism>
<dbReference type="InterPro" id="IPR003777">
    <property type="entry name" value="XdhC_CoxI"/>
</dbReference>
<dbReference type="EMBL" id="JACATN010000005">
    <property type="protein sequence ID" value="MBT2162914.1"/>
    <property type="molecule type" value="Genomic_DNA"/>
</dbReference>
<evidence type="ECO:0000259" key="1">
    <source>
        <dbReference type="Pfam" id="PF02625"/>
    </source>
</evidence>
<name>A0ABS5WIB7_9FLAO</name>
<dbReference type="PANTHER" id="PTHR30388:SF6">
    <property type="entry name" value="XANTHINE DEHYDROGENASE SUBUNIT A-RELATED"/>
    <property type="match status" value="1"/>
</dbReference>
<feature type="domain" description="XdhC- CoxI" evidence="1">
    <location>
        <begin position="18"/>
        <end position="81"/>
    </location>
</feature>
<reference evidence="4" key="1">
    <citation type="submission" date="2023-07" db="EMBL/GenBank/DDBJ databases">
        <title>Zobellia barbeyronii sp. nov., a new marine flavobacterium, isolated from green and red algae.</title>
        <authorList>
            <person name="Nedashkovskaya O.I."/>
            <person name="Otstavnykh N."/>
            <person name="Zhukova N."/>
            <person name="Guzev K."/>
            <person name="Chausova V."/>
            <person name="Tekutyeva L."/>
            <person name="Mikhailov V."/>
            <person name="Isaeva M."/>
        </authorList>
    </citation>
    <scope>NUCLEOTIDE SEQUENCE [LARGE SCALE GENOMIC DNA]</scope>
    <source>
        <strain evidence="4">KMM 6746</strain>
    </source>
</reference>
<keyword evidence="4" id="KW-1185">Reference proteome</keyword>
<dbReference type="Pfam" id="PF13478">
    <property type="entry name" value="XdhC_C"/>
    <property type="match status" value="1"/>
</dbReference>
<sequence length="336" mass="37461">MTHELKNLVRAYKAAKNKKQKTVLATVVALEGSSYRRPGVRMLIREDGKRIGAVSGGCVEKEIIRQAQTVFAEDVSKMMIYDGRYRLGCEGILYILIEPFSPSSTFLEAFELTLNSREQFKIVSSFSKSEGSDASLGSFFVFGGKKIGLRNDTVLTDDKELFEQQMNPCFKLIIIGAEHDAVQLCSFASLTGWEVTIVASAAEEKNINDFPGANLFLTEEPEMLSLNSIDEQTAIVLMTHSYVRDLKYLLAIKESRPVYLGMLGPAKRREKLLNEFIENYPEVSDAFFDVIHGPAGLDIGAETAQEIAMAILSEILSVTRNKEPIMLKNKQGRIHT</sequence>
<dbReference type="Proteomes" id="UP000740413">
    <property type="component" value="Unassembled WGS sequence"/>
</dbReference>
<dbReference type="RefSeq" id="WP_214612904.1">
    <property type="nucleotide sequence ID" value="NZ_JACATN010000005.1"/>
</dbReference>
<dbReference type="InterPro" id="IPR027051">
    <property type="entry name" value="XdhC_Rossmann_dom"/>
</dbReference>
<gene>
    <name evidence="3" type="ORF">HW347_16725</name>
</gene>
<proteinExistence type="predicted"/>
<dbReference type="InterPro" id="IPR052698">
    <property type="entry name" value="MoCofactor_Util/Proc"/>
</dbReference>
<accession>A0ABS5WIB7</accession>